<protein>
    <recommendedName>
        <fullName evidence="1">RNA polymerase sigma factor 70 region 4 type 2 domain-containing protein</fullName>
    </recommendedName>
</protein>
<dbReference type="GO" id="GO:0003677">
    <property type="term" value="F:DNA binding"/>
    <property type="evidence" value="ECO:0007669"/>
    <property type="project" value="InterPro"/>
</dbReference>
<feature type="domain" description="RNA polymerase sigma factor 70 region 4 type 2" evidence="1">
    <location>
        <begin position="2"/>
        <end position="53"/>
    </location>
</feature>
<dbReference type="OrthoDB" id="9803470at2"/>
<dbReference type="InterPro" id="IPR013324">
    <property type="entry name" value="RNA_pol_sigma_r3/r4-like"/>
</dbReference>
<dbReference type="EMBL" id="BJYZ01000138">
    <property type="protein sequence ID" value="GEO43700.1"/>
    <property type="molecule type" value="Genomic_DNA"/>
</dbReference>
<evidence type="ECO:0000313" key="3">
    <source>
        <dbReference type="Proteomes" id="UP000321523"/>
    </source>
</evidence>
<dbReference type="GO" id="GO:0016987">
    <property type="term" value="F:sigma factor activity"/>
    <property type="evidence" value="ECO:0007669"/>
    <property type="project" value="InterPro"/>
</dbReference>
<sequence>MMRVRDVMALLPEEQRFAIMLVCVNGMSYGEAAAELDIPIGTLISRLSPGRLELG</sequence>
<dbReference type="SUPFAM" id="SSF88659">
    <property type="entry name" value="Sigma3 and sigma4 domains of RNA polymerase sigma factors"/>
    <property type="match status" value="1"/>
</dbReference>
<dbReference type="AlphaFoldDB" id="A0A512E5C2"/>
<name>A0A512E5C2_9PROT</name>
<organism evidence="2 3">
    <name type="scientific">Skermanella aerolata</name>
    <dbReference type="NCBI Taxonomy" id="393310"/>
    <lineage>
        <taxon>Bacteria</taxon>
        <taxon>Pseudomonadati</taxon>
        <taxon>Pseudomonadota</taxon>
        <taxon>Alphaproteobacteria</taxon>
        <taxon>Rhodospirillales</taxon>
        <taxon>Azospirillaceae</taxon>
        <taxon>Skermanella</taxon>
    </lineage>
</organism>
<dbReference type="InterPro" id="IPR036388">
    <property type="entry name" value="WH-like_DNA-bd_sf"/>
</dbReference>
<dbReference type="Proteomes" id="UP000321523">
    <property type="component" value="Unassembled WGS sequence"/>
</dbReference>
<accession>A0A512E5C2</accession>
<evidence type="ECO:0000259" key="1">
    <source>
        <dbReference type="Pfam" id="PF08281"/>
    </source>
</evidence>
<proteinExistence type="predicted"/>
<dbReference type="Pfam" id="PF08281">
    <property type="entry name" value="Sigma70_r4_2"/>
    <property type="match status" value="1"/>
</dbReference>
<reference evidence="2 3" key="1">
    <citation type="submission" date="2019-07" db="EMBL/GenBank/DDBJ databases">
        <title>Whole genome shotgun sequence of Skermanella aerolata NBRC 106429.</title>
        <authorList>
            <person name="Hosoyama A."/>
            <person name="Uohara A."/>
            <person name="Ohji S."/>
            <person name="Ichikawa N."/>
        </authorList>
    </citation>
    <scope>NUCLEOTIDE SEQUENCE [LARGE SCALE GENOMIC DNA]</scope>
    <source>
        <strain evidence="2 3">NBRC 106429</strain>
    </source>
</reference>
<comment type="caution">
    <text evidence="2">The sequence shown here is derived from an EMBL/GenBank/DDBJ whole genome shotgun (WGS) entry which is preliminary data.</text>
</comment>
<dbReference type="InterPro" id="IPR013249">
    <property type="entry name" value="RNA_pol_sigma70_r4_t2"/>
</dbReference>
<evidence type="ECO:0000313" key="2">
    <source>
        <dbReference type="EMBL" id="GEO43700.1"/>
    </source>
</evidence>
<dbReference type="GO" id="GO:0006352">
    <property type="term" value="P:DNA-templated transcription initiation"/>
    <property type="evidence" value="ECO:0007669"/>
    <property type="project" value="InterPro"/>
</dbReference>
<dbReference type="CDD" id="cd06171">
    <property type="entry name" value="Sigma70_r4"/>
    <property type="match status" value="1"/>
</dbReference>
<dbReference type="Gene3D" id="1.10.10.10">
    <property type="entry name" value="Winged helix-like DNA-binding domain superfamily/Winged helix DNA-binding domain"/>
    <property type="match status" value="1"/>
</dbReference>
<gene>
    <name evidence="2" type="ORF">SAE02_78480</name>
</gene>
<keyword evidence="3" id="KW-1185">Reference proteome</keyword>